<accession>A0A6A6JGT0</accession>
<evidence type="ECO:0000256" key="2">
    <source>
        <dbReference type="ARBA" id="ARBA00022692"/>
    </source>
</evidence>
<protein>
    <recommendedName>
        <fullName evidence="7">Rhodopsin domain-containing protein</fullName>
    </recommendedName>
</protein>
<name>A0A6A6JGT0_WESOR</name>
<evidence type="ECO:0000313" key="8">
    <source>
        <dbReference type="EMBL" id="KAF2275313.1"/>
    </source>
</evidence>
<dbReference type="InterPro" id="IPR052337">
    <property type="entry name" value="SAT4-like"/>
</dbReference>
<dbReference type="PANTHER" id="PTHR33048">
    <property type="entry name" value="PTH11-LIKE INTEGRAL MEMBRANE PROTEIN (AFU_ORTHOLOGUE AFUA_5G11245)"/>
    <property type="match status" value="1"/>
</dbReference>
<evidence type="ECO:0000259" key="7">
    <source>
        <dbReference type="Pfam" id="PF20684"/>
    </source>
</evidence>
<evidence type="ECO:0000256" key="5">
    <source>
        <dbReference type="ARBA" id="ARBA00038359"/>
    </source>
</evidence>
<evidence type="ECO:0000256" key="4">
    <source>
        <dbReference type="ARBA" id="ARBA00023136"/>
    </source>
</evidence>
<feature type="transmembrane region" description="Helical" evidence="6">
    <location>
        <begin position="59"/>
        <end position="85"/>
    </location>
</feature>
<evidence type="ECO:0000256" key="6">
    <source>
        <dbReference type="SAM" id="Phobius"/>
    </source>
</evidence>
<feature type="transmembrane region" description="Helical" evidence="6">
    <location>
        <begin position="105"/>
        <end position="126"/>
    </location>
</feature>
<dbReference type="GeneID" id="54555904"/>
<sequence>MQLPLRLPPPGVASNFKDPVFLGRPVVITAAICMLFVLLFVAARIYARAAVFRRWRCYDYVYLLTAALGLAMIAFSISNVFANGYHAWDLDKVAIPKSSMLNLTGFWIALGPMLWLLKLSLFLFVISIFGSVRWLKNCCWIGIIIAGLVFSAYTIVVTMTCGPSPSSDVRSYLNGLNRKDCSAPSGANAITSIVAWGVNAGSNLYLLLITSPLVPRLGLQRKDKRRALLMLLNGALICGCSFIGLFFRIKSWRSVDITGSQIPFHVVFIIETTLSLMTPCMPSLWVVYRHFTVPDIDDTTTIATPNMRLLSAISSPQTESRATWRKTNNLEELPFRKASLRYNGPRDSRMKALPTTPLPIFTGPIPPDPKTPMTAKSFRSMTLPIMLHSSVES</sequence>
<evidence type="ECO:0000256" key="3">
    <source>
        <dbReference type="ARBA" id="ARBA00022989"/>
    </source>
</evidence>
<keyword evidence="3 6" id="KW-1133">Transmembrane helix</keyword>
<dbReference type="EMBL" id="ML986497">
    <property type="protein sequence ID" value="KAF2275313.1"/>
    <property type="molecule type" value="Genomic_DNA"/>
</dbReference>
<dbReference type="GO" id="GO:0016020">
    <property type="term" value="C:membrane"/>
    <property type="evidence" value="ECO:0007669"/>
    <property type="project" value="UniProtKB-SubCell"/>
</dbReference>
<dbReference type="Pfam" id="PF20684">
    <property type="entry name" value="Fung_rhodopsin"/>
    <property type="match status" value="1"/>
</dbReference>
<dbReference type="AlphaFoldDB" id="A0A6A6JGT0"/>
<organism evidence="8 9">
    <name type="scientific">Westerdykella ornata</name>
    <dbReference type="NCBI Taxonomy" id="318751"/>
    <lineage>
        <taxon>Eukaryota</taxon>
        <taxon>Fungi</taxon>
        <taxon>Dikarya</taxon>
        <taxon>Ascomycota</taxon>
        <taxon>Pezizomycotina</taxon>
        <taxon>Dothideomycetes</taxon>
        <taxon>Pleosporomycetidae</taxon>
        <taxon>Pleosporales</taxon>
        <taxon>Sporormiaceae</taxon>
        <taxon>Westerdykella</taxon>
    </lineage>
</organism>
<proteinExistence type="inferred from homology"/>
<keyword evidence="2 6" id="KW-0812">Transmembrane</keyword>
<keyword evidence="4 6" id="KW-0472">Membrane</keyword>
<feature type="transmembrane region" description="Helical" evidence="6">
    <location>
        <begin position="267"/>
        <end position="288"/>
    </location>
</feature>
<reference evidence="8" key="1">
    <citation type="journal article" date="2020" name="Stud. Mycol.">
        <title>101 Dothideomycetes genomes: a test case for predicting lifestyles and emergence of pathogens.</title>
        <authorList>
            <person name="Haridas S."/>
            <person name="Albert R."/>
            <person name="Binder M."/>
            <person name="Bloem J."/>
            <person name="Labutti K."/>
            <person name="Salamov A."/>
            <person name="Andreopoulos B."/>
            <person name="Baker S."/>
            <person name="Barry K."/>
            <person name="Bills G."/>
            <person name="Bluhm B."/>
            <person name="Cannon C."/>
            <person name="Castanera R."/>
            <person name="Culley D."/>
            <person name="Daum C."/>
            <person name="Ezra D."/>
            <person name="Gonzalez J."/>
            <person name="Henrissat B."/>
            <person name="Kuo A."/>
            <person name="Liang C."/>
            <person name="Lipzen A."/>
            <person name="Lutzoni F."/>
            <person name="Magnuson J."/>
            <person name="Mondo S."/>
            <person name="Nolan M."/>
            <person name="Ohm R."/>
            <person name="Pangilinan J."/>
            <person name="Park H.-J."/>
            <person name="Ramirez L."/>
            <person name="Alfaro M."/>
            <person name="Sun H."/>
            <person name="Tritt A."/>
            <person name="Yoshinaga Y."/>
            <person name="Zwiers L.-H."/>
            <person name="Turgeon B."/>
            <person name="Goodwin S."/>
            <person name="Spatafora J."/>
            <person name="Crous P."/>
            <person name="Grigoriev I."/>
        </authorList>
    </citation>
    <scope>NUCLEOTIDE SEQUENCE</scope>
    <source>
        <strain evidence="8">CBS 379.55</strain>
    </source>
</reference>
<evidence type="ECO:0000313" key="9">
    <source>
        <dbReference type="Proteomes" id="UP000800097"/>
    </source>
</evidence>
<feature type="transmembrane region" description="Helical" evidence="6">
    <location>
        <begin position="193"/>
        <end position="215"/>
    </location>
</feature>
<feature type="transmembrane region" description="Helical" evidence="6">
    <location>
        <begin position="227"/>
        <end position="247"/>
    </location>
</feature>
<dbReference type="InterPro" id="IPR049326">
    <property type="entry name" value="Rhodopsin_dom_fungi"/>
</dbReference>
<dbReference type="Proteomes" id="UP000800097">
    <property type="component" value="Unassembled WGS sequence"/>
</dbReference>
<dbReference type="PANTHER" id="PTHR33048:SF158">
    <property type="entry name" value="MEMBRANE PROTEIN PTH11-LIKE, PUTATIVE-RELATED"/>
    <property type="match status" value="1"/>
</dbReference>
<dbReference type="OrthoDB" id="444631at2759"/>
<gene>
    <name evidence="8" type="ORF">EI97DRAFT_501919</name>
</gene>
<dbReference type="RefSeq" id="XP_033652852.1">
    <property type="nucleotide sequence ID" value="XM_033802729.1"/>
</dbReference>
<comment type="subcellular location">
    <subcellularLocation>
        <location evidence="1">Membrane</location>
        <topology evidence="1">Multi-pass membrane protein</topology>
    </subcellularLocation>
</comment>
<evidence type="ECO:0000256" key="1">
    <source>
        <dbReference type="ARBA" id="ARBA00004141"/>
    </source>
</evidence>
<feature type="domain" description="Rhodopsin" evidence="7">
    <location>
        <begin position="43"/>
        <end position="289"/>
    </location>
</feature>
<feature type="transmembrane region" description="Helical" evidence="6">
    <location>
        <begin position="138"/>
        <end position="159"/>
    </location>
</feature>
<keyword evidence="9" id="KW-1185">Reference proteome</keyword>
<comment type="similarity">
    <text evidence="5">Belongs to the SAT4 family.</text>
</comment>
<feature type="transmembrane region" description="Helical" evidence="6">
    <location>
        <begin position="26"/>
        <end position="47"/>
    </location>
</feature>